<gene>
    <name evidence="6" type="ORF">FHP08_02380</name>
</gene>
<dbReference type="GO" id="GO:0022857">
    <property type="term" value="F:transmembrane transporter activity"/>
    <property type="evidence" value="ECO:0007669"/>
    <property type="project" value="InterPro"/>
</dbReference>
<dbReference type="AlphaFoldDB" id="A0A5C8P5W9"/>
<dbReference type="EMBL" id="VDUY01000001">
    <property type="protein sequence ID" value="TXL68547.1"/>
    <property type="molecule type" value="Genomic_DNA"/>
</dbReference>
<accession>A0A5C8P5W9</accession>
<keyword evidence="7" id="KW-1185">Reference proteome</keyword>
<keyword evidence="1 4" id="KW-0812">Transmembrane</keyword>
<dbReference type="RefSeq" id="WP_147702687.1">
    <property type="nucleotide sequence ID" value="NZ_VDUY01000001.1"/>
</dbReference>
<dbReference type="CDD" id="cd17355">
    <property type="entry name" value="MFS_YcxA_like"/>
    <property type="match status" value="1"/>
</dbReference>
<feature type="transmembrane region" description="Helical" evidence="4">
    <location>
        <begin position="25"/>
        <end position="43"/>
    </location>
</feature>
<dbReference type="OrthoDB" id="146345at2"/>
<dbReference type="PANTHER" id="PTHR11360:SF284">
    <property type="entry name" value="EG:103B4.3 PROTEIN-RELATED"/>
    <property type="match status" value="1"/>
</dbReference>
<protein>
    <submittedName>
        <fullName evidence="6">MFS transporter</fullName>
    </submittedName>
</protein>
<dbReference type="SUPFAM" id="SSF103473">
    <property type="entry name" value="MFS general substrate transporter"/>
    <property type="match status" value="1"/>
</dbReference>
<feature type="transmembrane region" description="Helical" evidence="4">
    <location>
        <begin position="404"/>
        <end position="423"/>
    </location>
</feature>
<dbReference type="Gene3D" id="1.20.1250.20">
    <property type="entry name" value="MFS general substrate transporter like domains"/>
    <property type="match status" value="1"/>
</dbReference>
<feature type="transmembrane region" description="Helical" evidence="4">
    <location>
        <begin position="96"/>
        <end position="114"/>
    </location>
</feature>
<dbReference type="InterPro" id="IPR011701">
    <property type="entry name" value="MFS"/>
</dbReference>
<feature type="domain" description="Major facilitator superfamily (MFS) profile" evidence="5">
    <location>
        <begin position="29"/>
        <end position="427"/>
    </location>
</feature>
<dbReference type="InterPro" id="IPR020846">
    <property type="entry name" value="MFS_dom"/>
</dbReference>
<feature type="transmembrane region" description="Helical" evidence="4">
    <location>
        <begin position="373"/>
        <end position="392"/>
    </location>
</feature>
<feature type="transmembrane region" description="Helical" evidence="4">
    <location>
        <begin position="155"/>
        <end position="180"/>
    </location>
</feature>
<evidence type="ECO:0000256" key="4">
    <source>
        <dbReference type="SAM" id="Phobius"/>
    </source>
</evidence>
<proteinExistence type="predicted"/>
<evidence type="ECO:0000256" key="1">
    <source>
        <dbReference type="ARBA" id="ARBA00022692"/>
    </source>
</evidence>
<evidence type="ECO:0000313" key="7">
    <source>
        <dbReference type="Proteomes" id="UP000321548"/>
    </source>
</evidence>
<dbReference type="PANTHER" id="PTHR11360">
    <property type="entry name" value="MONOCARBOXYLATE TRANSPORTER"/>
    <property type="match status" value="1"/>
</dbReference>
<feature type="transmembrane region" description="Helical" evidence="4">
    <location>
        <begin position="186"/>
        <end position="205"/>
    </location>
</feature>
<evidence type="ECO:0000256" key="2">
    <source>
        <dbReference type="ARBA" id="ARBA00022989"/>
    </source>
</evidence>
<dbReference type="InterPro" id="IPR036259">
    <property type="entry name" value="MFS_trans_sf"/>
</dbReference>
<evidence type="ECO:0000256" key="3">
    <source>
        <dbReference type="ARBA" id="ARBA00023136"/>
    </source>
</evidence>
<dbReference type="PROSITE" id="PS50850">
    <property type="entry name" value="MFS"/>
    <property type="match status" value="1"/>
</dbReference>
<feature type="transmembrane region" description="Helical" evidence="4">
    <location>
        <begin position="120"/>
        <end position="143"/>
    </location>
</feature>
<reference evidence="6 7" key="1">
    <citation type="submission" date="2019-06" db="EMBL/GenBank/DDBJ databases">
        <title>Quisquiliibacterium sp. nov., isolated from a maize field.</title>
        <authorList>
            <person name="Lin S.-Y."/>
            <person name="Tsai C.-F."/>
            <person name="Young C.-C."/>
        </authorList>
    </citation>
    <scope>NUCLEOTIDE SEQUENCE [LARGE SCALE GENOMIC DNA]</scope>
    <source>
        <strain evidence="6 7">CC-CFT501</strain>
    </source>
</reference>
<feature type="transmembrane region" description="Helical" evidence="4">
    <location>
        <begin position="251"/>
        <end position="271"/>
    </location>
</feature>
<evidence type="ECO:0000313" key="6">
    <source>
        <dbReference type="EMBL" id="TXL68547.1"/>
    </source>
</evidence>
<dbReference type="InterPro" id="IPR050327">
    <property type="entry name" value="Proton-linked_MCT"/>
</dbReference>
<keyword evidence="3 4" id="KW-0472">Membrane</keyword>
<name>A0A5C8P5W9_9BURK</name>
<keyword evidence="2 4" id="KW-1133">Transmembrane helix</keyword>
<sequence>MSRPSDRTGQAAGPATATVPDPARVAVWLVLLAAAGTFALTMGTRQTMGLFLSPLNSATGLGLGSISLAFAFGQLWWGLTQPFAGAIADRIGAGRVLLAGVLLVALGTLLTPFMTTTAGLVLAIGVLAAGGAGMAGPAVLMAATMRLLPQRMRGMATGIVNAGGSFGQFALAPIAGALMVGYGWSIAMQVLGAIVLLALPAAFLLRGNGQASPSAATSATAAPSPAAAASPRPVGARAALAEAARDPSYRMLAAGFFVCGFHVAFLATHLPGVIATCGLPVQFGAWALAMLGLFNIVGSVAMGWAVGRWRMKSLLSLVYATRALAVLAFLLAPKTGFTVLAFSAVMGLTFLSTVPPTAGLVAKLFGTANMAMLFGVVMLSHQVGGFLGAWLGGRAFEATGSYDWIWYVDIMLAVGAALIHLPIREARLARAAA</sequence>
<feature type="transmembrane region" description="Helical" evidence="4">
    <location>
        <begin position="339"/>
        <end position="361"/>
    </location>
</feature>
<dbReference type="Proteomes" id="UP000321548">
    <property type="component" value="Unassembled WGS sequence"/>
</dbReference>
<evidence type="ECO:0000259" key="5">
    <source>
        <dbReference type="PROSITE" id="PS50850"/>
    </source>
</evidence>
<feature type="transmembrane region" description="Helical" evidence="4">
    <location>
        <begin position="283"/>
        <end position="307"/>
    </location>
</feature>
<organism evidence="6 7">
    <name type="scientific">Zeimonas arvi</name>
    <dbReference type="NCBI Taxonomy" id="2498847"/>
    <lineage>
        <taxon>Bacteria</taxon>
        <taxon>Pseudomonadati</taxon>
        <taxon>Pseudomonadota</taxon>
        <taxon>Betaproteobacteria</taxon>
        <taxon>Burkholderiales</taxon>
        <taxon>Burkholderiaceae</taxon>
        <taxon>Zeimonas</taxon>
    </lineage>
</organism>
<feature type="transmembrane region" description="Helical" evidence="4">
    <location>
        <begin position="63"/>
        <end position="84"/>
    </location>
</feature>
<feature type="transmembrane region" description="Helical" evidence="4">
    <location>
        <begin position="314"/>
        <end position="333"/>
    </location>
</feature>
<dbReference type="Pfam" id="PF07690">
    <property type="entry name" value="MFS_1"/>
    <property type="match status" value="1"/>
</dbReference>
<comment type="caution">
    <text evidence="6">The sequence shown here is derived from an EMBL/GenBank/DDBJ whole genome shotgun (WGS) entry which is preliminary data.</text>
</comment>